<feature type="chain" id="PRO_5045138541" evidence="2">
    <location>
        <begin position="21"/>
        <end position="106"/>
    </location>
</feature>
<comment type="caution">
    <text evidence="3">The sequence shown here is derived from an EMBL/GenBank/DDBJ whole genome shotgun (WGS) entry which is preliminary data.</text>
</comment>
<feature type="non-terminal residue" evidence="3">
    <location>
        <position position="106"/>
    </location>
</feature>
<feature type="region of interest" description="Disordered" evidence="1">
    <location>
        <begin position="75"/>
        <end position="106"/>
    </location>
</feature>
<gene>
    <name evidence="3" type="ORF">ILYODFUR_037569</name>
</gene>
<keyword evidence="2" id="KW-0732">Signal</keyword>
<feature type="region of interest" description="Disordered" evidence="1">
    <location>
        <begin position="22"/>
        <end position="52"/>
    </location>
</feature>
<dbReference type="Proteomes" id="UP001482620">
    <property type="component" value="Unassembled WGS sequence"/>
</dbReference>
<sequence length="106" mass="11849">MPFQVLVLVVFRFIRDRVVGAADSVETPRRPSPQTPPPAPLGGAQGVPRPAKKQSIQRVLGLLLEHLQRKDVEEQRLYSESLPDGRAPHPISKRECPATLRRKLIS</sequence>
<evidence type="ECO:0000256" key="2">
    <source>
        <dbReference type="SAM" id="SignalP"/>
    </source>
</evidence>
<proteinExistence type="predicted"/>
<name>A0ABV0T5S4_9TELE</name>
<feature type="signal peptide" evidence="2">
    <location>
        <begin position="1"/>
        <end position="20"/>
    </location>
</feature>
<reference evidence="3 4" key="1">
    <citation type="submission" date="2021-06" db="EMBL/GenBank/DDBJ databases">
        <authorList>
            <person name="Palmer J.M."/>
        </authorList>
    </citation>
    <scope>NUCLEOTIDE SEQUENCE [LARGE SCALE GENOMIC DNA]</scope>
    <source>
        <strain evidence="4">if_2019</strain>
        <tissue evidence="3">Muscle</tissue>
    </source>
</reference>
<evidence type="ECO:0000313" key="4">
    <source>
        <dbReference type="Proteomes" id="UP001482620"/>
    </source>
</evidence>
<protein>
    <submittedName>
        <fullName evidence="3">Uncharacterized protein</fullName>
    </submittedName>
</protein>
<dbReference type="EMBL" id="JAHRIQ010019988">
    <property type="protein sequence ID" value="MEQ2227421.1"/>
    <property type="molecule type" value="Genomic_DNA"/>
</dbReference>
<evidence type="ECO:0000313" key="3">
    <source>
        <dbReference type="EMBL" id="MEQ2227421.1"/>
    </source>
</evidence>
<accession>A0ABV0T5S4</accession>
<keyword evidence="4" id="KW-1185">Reference proteome</keyword>
<organism evidence="3 4">
    <name type="scientific">Ilyodon furcidens</name>
    <name type="common">goldbreast splitfin</name>
    <dbReference type="NCBI Taxonomy" id="33524"/>
    <lineage>
        <taxon>Eukaryota</taxon>
        <taxon>Metazoa</taxon>
        <taxon>Chordata</taxon>
        <taxon>Craniata</taxon>
        <taxon>Vertebrata</taxon>
        <taxon>Euteleostomi</taxon>
        <taxon>Actinopterygii</taxon>
        <taxon>Neopterygii</taxon>
        <taxon>Teleostei</taxon>
        <taxon>Neoteleostei</taxon>
        <taxon>Acanthomorphata</taxon>
        <taxon>Ovalentaria</taxon>
        <taxon>Atherinomorphae</taxon>
        <taxon>Cyprinodontiformes</taxon>
        <taxon>Goodeidae</taxon>
        <taxon>Ilyodon</taxon>
    </lineage>
</organism>
<feature type="compositionally biased region" description="Pro residues" evidence="1">
    <location>
        <begin position="30"/>
        <end position="40"/>
    </location>
</feature>
<evidence type="ECO:0000256" key="1">
    <source>
        <dbReference type="SAM" id="MobiDB-lite"/>
    </source>
</evidence>